<dbReference type="RefSeq" id="XP_018029610.1">
    <property type="nucleotide sequence ID" value="XM_018180555.1"/>
</dbReference>
<dbReference type="EMBL" id="KV441562">
    <property type="protein sequence ID" value="OAF99244.1"/>
    <property type="molecule type" value="Genomic_DNA"/>
</dbReference>
<evidence type="ECO:0000313" key="1">
    <source>
        <dbReference type="EMBL" id="OAF99244.1"/>
    </source>
</evidence>
<dbReference type="AlphaFoldDB" id="A0A177BVA6"/>
<dbReference type="Proteomes" id="UP000077069">
    <property type="component" value="Unassembled WGS sequence"/>
</dbReference>
<name>A0A177BVA6_9PLEO</name>
<reference evidence="1 2" key="1">
    <citation type="submission" date="2016-05" db="EMBL/GenBank/DDBJ databases">
        <title>Comparative analysis of secretome profiles of manganese(II)-oxidizing ascomycete fungi.</title>
        <authorList>
            <consortium name="DOE Joint Genome Institute"/>
            <person name="Zeiner C.A."/>
            <person name="Purvine S.O."/>
            <person name="Zink E.M."/>
            <person name="Wu S."/>
            <person name="Pasa-Tolic L."/>
            <person name="Chaput D.L."/>
            <person name="Haridas S."/>
            <person name="Grigoriev I.V."/>
            <person name="Santelli C.M."/>
            <person name="Hansel C.M."/>
        </authorList>
    </citation>
    <scope>NUCLEOTIDE SEQUENCE [LARGE SCALE GENOMIC DNA]</scope>
    <source>
        <strain evidence="1 2">AP3s5-JAC2a</strain>
    </source>
</reference>
<accession>A0A177BVA6</accession>
<protein>
    <submittedName>
        <fullName evidence="1">Uncharacterized protein</fullName>
    </submittedName>
</protein>
<organism evidence="1 2">
    <name type="scientific">Paraphaeosphaeria sporulosa</name>
    <dbReference type="NCBI Taxonomy" id="1460663"/>
    <lineage>
        <taxon>Eukaryota</taxon>
        <taxon>Fungi</taxon>
        <taxon>Dikarya</taxon>
        <taxon>Ascomycota</taxon>
        <taxon>Pezizomycotina</taxon>
        <taxon>Dothideomycetes</taxon>
        <taxon>Pleosporomycetidae</taxon>
        <taxon>Pleosporales</taxon>
        <taxon>Massarineae</taxon>
        <taxon>Didymosphaeriaceae</taxon>
        <taxon>Paraphaeosphaeria</taxon>
    </lineage>
</organism>
<evidence type="ECO:0000313" key="2">
    <source>
        <dbReference type="Proteomes" id="UP000077069"/>
    </source>
</evidence>
<dbReference type="GeneID" id="28764041"/>
<sequence length="234" mass="26688">MSPALELPEDDPRREEGRETYLARGLRTTMINLLNQYQLDARPKDPITLSQQNTNQRFYGLRSPQGTMVAEINLRRTDQGVHHVTIPRSGHEIVDQISGEEAHSIVEANLLAIRQAADVIDHSPRFLVDGVAIPGVVESRERNEMPRTSREAARDRLHKHVIVEVPVRIQYVNEQGSTDTSSIMVNFSMTIRRSPEDEYDWIYDCDEDGSYNHMIWFTNELVINGSSPYDSDGN</sequence>
<proteinExistence type="predicted"/>
<keyword evidence="2" id="KW-1185">Reference proteome</keyword>
<dbReference type="InParanoid" id="A0A177BVA6"/>
<gene>
    <name evidence="1" type="ORF">CC84DRAFT_1181388</name>
</gene>